<dbReference type="InterPro" id="IPR036865">
    <property type="entry name" value="CRAL-TRIO_dom_sf"/>
</dbReference>
<dbReference type="OrthoDB" id="440711at2759"/>
<reference evidence="8" key="3">
    <citation type="submission" date="2025-09" db="UniProtKB">
        <authorList>
            <consortium name="Ensembl"/>
        </authorList>
    </citation>
    <scope>IDENTIFICATION</scope>
</reference>
<dbReference type="GO" id="GO:0005770">
    <property type="term" value="C:late endosome"/>
    <property type="evidence" value="ECO:0007669"/>
    <property type="project" value="TreeGrafter"/>
</dbReference>
<evidence type="ECO:0000256" key="3">
    <source>
        <dbReference type="ARBA" id="ARBA00022490"/>
    </source>
</evidence>
<dbReference type="AlphaFoldDB" id="A0A670IIR1"/>
<dbReference type="Gene3D" id="1.10.8.20">
    <property type="entry name" value="N-terminal domain of phosphatidylinositol transfer protein sec14p"/>
    <property type="match status" value="1"/>
</dbReference>
<dbReference type="FunFam" id="1.10.8.20:FF:000003">
    <property type="entry name" value="Alpha-tocopherol transfer protein"/>
    <property type="match status" value="1"/>
</dbReference>
<dbReference type="SMART" id="SM00516">
    <property type="entry name" value="SEC14"/>
    <property type="match status" value="1"/>
</dbReference>
<dbReference type="GO" id="GO:0090212">
    <property type="term" value="P:negative regulation of establishment of blood-brain barrier"/>
    <property type="evidence" value="ECO:0007669"/>
    <property type="project" value="Ensembl"/>
</dbReference>
<dbReference type="GO" id="GO:0051180">
    <property type="term" value="P:vitamin transport"/>
    <property type="evidence" value="ECO:0007669"/>
    <property type="project" value="Ensembl"/>
</dbReference>
<dbReference type="GO" id="GO:0008431">
    <property type="term" value="F:vitamin E binding"/>
    <property type="evidence" value="ECO:0007669"/>
    <property type="project" value="Ensembl"/>
</dbReference>
<dbReference type="GO" id="GO:0005546">
    <property type="term" value="F:phosphatidylinositol-4,5-bisphosphate binding"/>
    <property type="evidence" value="ECO:0007669"/>
    <property type="project" value="Ensembl"/>
</dbReference>
<dbReference type="CTD" id="7274"/>
<dbReference type="InterPro" id="IPR001251">
    <property type="entry name" value="CRAL-TRIO_dom"/>
</dbReference>
<dbReference type="InterPro" id="IPR011074">
    <property type="entry name" value="CRAL/TRIO_N_dom"/>
</dbReference>
<dbReference type="Ensembl" id="ENSPMRT00000011973.1">
    <property type="protein sequence ID" value="ENSPMRP00000011207.1"/>
    <property type="gene ID" value="ENSPMRG00000007485.1"/>
</dbReference>
<dbReference type="PRINTS" id="PR00180">
    <property type="entry name" value="CRETINALDHBP"/>
</dbReference>
<evidence type="ECO:0000256" key="5">
    <source>
        <dbReference type="ARBA" id="ARBA00061965"/>
    </source>
</evidence>
<dbReference type="OMA" id="KQRVYMH"/>
<comment type="subunit">
    <text evidence="5">Monomer and homotetramer. Phosphatidylinositol 4,5-bisphosphate binding induces the formation of homotetramers. Phosphatidylinositol 3,4-bisphosphate is less efficient in inducing tetramerization.</text>
</comment>
<dbReference type="GO" id="GO:0009636">
    <property type="term" value="P:response to toxic substance"/>
    <property type="evidence" value="ECO:0007669"/>
    <property type="project" value="Ensembl"/>
</dbReference>
<dbReference type="GO" id="GO:0120013">
    <property type="term" value="F:lipid transfer activity"/>
    <property type="evidence" value="ECO:0007669"/>
    <property type="project" value="Ensembl"/>
</dbReference>
<keyword evidence="9" id="KW-1185">Reference proteome</keyword>
<dbReference type="GO" id="GO:0042360">
    <property type="term" value="P:vitamin E metabolic process"/>
    <property type="evidence" value="ECO:0007669"/>
    <property type="project" value="Ensembl"/>
</dbReference>
<dbReference type="Gene3D" id="3.40.525.10">
    <property type="entry name" value="CRAL-TRIO lipid binding domain"/>
    <property type="match status" value="1"/>
</dbReference>
<dbReference type="GO" id="GO:1900223">
    <property type="term" value="P:positive regulation of amyloid-beta clearance"/>
    <property type="evidence" value="ECO:0007669"/>
    <property type="project" value="Ensembl"/>
</dbReference>
<protein>
    <recommendedName>
        <fullName evidence="6">Alpha-tocopherol transfer protein</fullName>
    </recommendedName>
</protein>
<dbReference type="KEGG" id="pmua:114600568"/>
<sequence>MSQEGNLNELPDGSPVVRAAVAALRRRAQEENVQPSPWSLSDAFLVRFLRARDFDGELAWKLLKNYHKWRAEFPEIVGDVRPFSVLGLMKSGYLGVLKERDPAGGKVLIYRIGKWDPKTFTAFDLFRLSLITSELIVRELETQRNGVKGIFDLQGWRFAHAFQITPTVAKIIAAAITDAFPLKVRGIHLVNEPLLFHPVFALIKTFLSEKIKARIHMHGSNYVPTLQQHFPASILPKEYGGEAVSIETLSQEWTNFVMDSESYLQSITLIK</sequence>
<dbReference type="Pfam" id="PF00650">
    <property type="entry name" value="CRAL_TRIO"/>
    <property type="match status" value="1"/>
</dbReference>
<dbReference type="Proteomes" id="UP000472272">
    <property type="component" value="Chromosome 7"/>
</dbReference>
<dbReference type="Pfam" id="PF03765">
    <property type="entry name" value="CRAL_TRIO_N"/>
    <property type="match status" value="1"/>
</dbReference>
<dbReference type="GO" id="GO:0043325">
    <property type="term" value="F:phosphatidylinositol-3,4-bisphosphate binding"/>
    <property type="evidence" value="ECO:0007669"/>
    <property type="project" value="Ensembl"/>
</dbReference>
<dbReference type="SMART" id="SM01100">
    <property type="entry name" value="CRAL_TRIO_N"/>
    <property type="match status" value="1"/>
</dbReference>
<dbReference type="GO" id="GO:0016020">
    <property type="term" value="C:membrane"/>
    <property type="evidence" value="ECO:0007669"/>
    <property type="project" value="TreeGrafter"/>
</dbReference>
<dbReference type="GeneTree" id="ENSGT00940000159203"/>
<evidence type="ECO:0000256" key="6">
    <source>
        <dbReference type="ARBA" id="ARBA00072185"/>
    </source>
</evidence>
<dbReference type="GeneID" id="114600568"/>
<dbReference type="SUPFAM" id="SSF46938">
    <property type="entry name" value="CRAL/TRIO N-terminal domain"/>
    <property type="match status" value="1"/>
</dbReference>
<keyword evidence="3" id="KW-0963">Cytoplasm</keyword>
<dbReference type="PANTHER" id="PTHR10174:SF225">
    <property type="entry name" value="ALPHA-TOCOPHEROL TRANSFER PROTEIN"/>
    <property type="match status" value="1"/>
</dbReference>
<dbReference type="PROSITE" id="PS50191">
    <property type="entry name" value="CRAL_TRIO"/>
    <property type="match status" value="1"/>
</dbReference>
<dbReference type="InterPro" id="IPR036273">
    <property type="entry name" value="CRAL/TRIO_N_dom_sf"/>
</dbReference>
<reference evidence="8 9" key="1">
    <citation type="journal article" date="2019" name="Proc. Natl. Acad. Sci. U.S.A.">
        <title>Regulatory changes in pterin and carotenoid genes underlie balanced color polymorphisms in the wall lizard.</title>
        <authorList>
            <person name="Andrade P."/>
            <person name="Pinho C."/>
            <person name="Perez I de Lanuza G."/>
            <person name="Afonso S."/>
            <person name="Brejcha J."/>
            <person name="Rubin C.J."/>
            <person name="Wallerman O."/>
            <person name="Pereira P."/>
            <person name="Sabatino S.J."/>
            <person name="Bellati A."/>
            <person name="Pellitteri-Rosa D."/>
            <person name="Bosakova Z."/>
            <person name="Bunikis I."/>
            <person name="Carretero M.A."/>
            <person name="Feiner N."/>
            <person name="Marsik P."/>
            <person name="Pauperio F."/>
            <person name="Salvi D."/>
            <person name="Soler L."/>
            <person name="While G.M."/>
            <person name="Uller T."/>
            <person name="Font E."/>
            <person name="Andersson L."/>
            <person name="Carneiro M."/>
        </authorList>
    </citation>
    <scope>NUCLEOTIDE SEQUENCE</scope>
</reference>
<dbReference type="FunFam" id="3.40.525.10:FF:000002">
    <property type="entry name" value="Alpha-tocopherol transfer protein-like"/>
    <property type="match status" value="1"/>
</dbReference>
<evidence type="ECO:0000256" key="4">
    <source>
        <dbReference type="ARBA" id="ARBA00023121"/>
    </source>
</evidence>
<feature type="domain" description="CRAL-TRIO" evidence="7">
    <location>
        <begin position="81"/>
        <end position="247"/>
    </location>
</feature>
<dbReference type="SUPFAM" id="SSF52087">
    <property type="entry name" value="CRAL/TRIO domain"/>
    <property type="match status" value="1"/>
</dbReference>
<dbReference type="PANTHER" id="PTHR10174">
    <property type="entry name" value="ALPHA-TOCOPHEROL TRANSFER PROTEIN-RELATED"/>
    <property type="match status" value="1"/>
</dbReference>
<gene>
    <name evidence="8" type="primary">TTPA</name>
</gene>
<evidence type="ECO:0000313" key="9">
    <source>
        <dbReference type="Proteomes" id="UP000472272"/>
    </source>
</evidence>
<evidence type="ECO:0000256" key="2">
    <source>
        <dbReference type="ARBA" id="ARBA00022448"/>
    </source>
</evidence>
<comment type="subcellular location">
    <subcellularLocation>
        <location evidence="1">Cytoplasm</location>
    </subcellularLocation>
</comment>
<keyword evidence="2" id="KW-0813">Transport</keyword>
<evidence type="ECO:0000256" key="1">
    <source>
        <dbReference type="ARBA" id="ARBA00004496"/>
    </source>
</evidence>
<dbReference type="CDD" id="cd00170">
    <property type="entry name" value="SEC14"/>
    <property type="match status" value="1"/>
</dbReference>
<evidence type="ECO:0000259" key="7">
    <source>
        <dbReference type="PROSITE" id="PS50191"/>
    </source>
</evidence>
<keyword evidence="4" id="KW-0446">Lipid-binding</keyword>
<reference evidence="8" key="2">
    <citation type="submission" date="2025-08" db="UniProtKB">
        <authorList>
            <consortium name="Ensembl"/>
        </authorList>
    </citation>
    <scope>IDENTIFICATION</scope>
</reference>
<proteinExistence type="predicted"/>
<name>A0A670IIR1_PODMU</name>
<evidence type="ECO:0000313" key="8">
    <source>
        <dbReference type="Ensembl" id="ENSPMRP00000011207.1"/>
    </source>
</evidence>
<dbReference type="Gene3D" id="1.20.5.1200">
    <property type="entry name" value="Alpha-tocopherol transfer"/>
    <property type="match status" value="1"/>
</dbReference>
<organism evidence="8 9">
    <name type="scientific">Podarcis muralis</name>
    <name type="common">Wall lizard</name>
    <name type="synonym">Lacerta muralis</name>
    <dbReference type="NCBI Taxonomy" id="64176"/>
    <lineage>
        <taxon>Eukaryota</taxon>
        <taxon>Metazoa</taxon>
        <taxon>Chordata</taxon>
        <taxon>Craniata</taxon>
        <taxon>Vertebrata</taxon>
        <taxon>Euteleostomi</taxon>
        <taxon>Lepidosauria</taxon>
        <taxon>Squamata</taxon>
        <taxon>Bifurcata</taxon>
        <taxon>Unidentata</taxon>
        <taxon>Episquamata</taxon>
        <taxon>Laterata</taxon>
        <taxon>Lacertibaenia</taxon>
        <taxon>Lacertidae</taxon>
        <taxon>Podarcis</taxon>
    </lineage>
</organism>
<dbReference type="RefSeq" id="XP_028592686.1">
    <property type="nucleotide sequence ID" value="XM_028736853.1"/>
</dbReference>
<accession>A0A670IIR1</accession>